<dbReference type="KEGG" id="ovi:T265_10540"/>
<reference evidence="1 2" key="1">
    <citation type="submission" date="2013-11" db="EMBL/GenBank/DDBJ databases">
        <title>Opisthorchis viverrini - life in the bile duct.</title>
        <authorList>
            <person name="Young N.D."/>
            <person name="Nagarajan N."/>
            <person name="Lin S.J."/>
            <person name="Korhonen P.K."/>
            <person name="Jex A.R."/>
            <person name="Hall R.S."/>
            <person name="Safavi-Hemami H."/>
            <person name="Kaewkong W."/>
            <person name="Bertrand D."/>
            <person name="Gao S."/>
            <person name="Seet Q."/>
            <person name="Wongkham S."/>
            <person name="Teh B.T."/>
            <person name="Wongkham C."/>
            <person name="Intapan P.M."/>
            <person name="Maleewong W."/>
            <person name="Yang X."/>
            <person name="Hu M."/>
            <person name="Wang Z."/>
            <person name="Hofmann A."/>
            <person name="Sternberg P.W."/>
            <person name="Tan P."/>
            <person name="Wang J."/>
            <person name="Gasser R.B."/>
        </authorList>
    </citation>
    <scope>NUCLEOTIDE SEQUENCE [LARGE SCALE GENOMIC DNA]</scope>
</reference>
<accession>A0A074Z237</accession>
<dbReference type="EMBL" id="KL596999">
    <property type="protein sequence ID" value="KER21048.1"/>
    <property type="molecule type" value="Genomic_DNA"/>
</dbReference>
<dbReference type="RefSeq" id="XP_009175204.1">
    <property type="nucleotide sequence ID" value="XM_009176940.1"/>
</dbReference>
<sequence length="127" mass="14617">MAQVCAICAGHYRLAGWFFRDGTQQRLRTLSDMTQSRPQWRLYVQAITFNTQLPSNLSNGKYTDIPVLMHQLDQLPPPMHNCLPYLLESPMNKTVAAKTTVRQFLFNHTINSAEESYRSMRPADAKQ</sequence>
<protein>
    <submittedName>
        <fullName evidence="1">Uncharacterized protein</fullName>
    </submittedName>
</protein>
<keyword evidence="2" id="KW-1185">Reference proteome</keyword>
<dbReference type="GeneID" id="20324708"/>
<gene>
    <name evidence="1" type="ORF">T265_10540</name>
</gene>
<dbReference type="AlphaFoldDB" id="A0A074Z237"/>
<dbReference type="Proteomes" id="UP000054324">
    <property type="component" value="Unassembled WGS sequence"/>
</dbReference>
<dbReference type="CTD" id="20324708"/>
<evidence type="ECO:0000313" key="2">
    <source>
        <dbReference type="Proteomes" id="UP000054324"/>
    </source>
</evidence>
<name>A0A074Z237_OPIVI</name>
<evidence type="ECO:0000313" key="1">
    <source>
        <dbReference type="EMBL" id="KER21048.1"/>
    </source>
</evidence>
<proteinExistence type="predicted"/>
<organism evidence="1 2">
    <name type="scientific">Opisthorchis viverrini</name>
    <name type="common">Southeast Asian liver fluke</name>
    <dbReference type="NCBI Taxonomy" id="6198"/>
    <lineage>
        <taxon>Eukaryota</taxon>
        <taxon>Metazoa</taxon>
        <taxon>Spiralia</taxon>
        <taxon>Lophotrochozoa</taxon>
        <taxon>Platyhelminthes</taxon>
        <taxon>Trematoda</taxon>
        <taxon>Digenea</taxon>
        <taxon>Opisthorchiida</taxon>
        <taxon>Opisthorchiata</taxon>
        <taxon>Opisthorchiidae</taxon>
        <taxon>Opisthorchis</taxon>
    </lineage>
</organism>